<dbReference type="GO" id="GO:0008168">
    <property type="term" value="F:methyltransferase activity"/>
    <property type="evidence" value="ECO:0007669"/>
    <property type="project" value="TreeGrafter"/>
</dbReference>
<organism evidence="2 3">
    <name type="scientific">Ganoderma sinense ZZ0214-1</name>
    <dbReference type="NCBI Taxonomy" id="1077348"/>
    <lineage>
        <taxon>Eukaryota</taxon>
        <taxon>Fungi</taxon>
        <taxon>Dikarya</taxon>
        <taxon>Basidiomycota</taxon>
        <taxon>Agaricomycotina</taxon>
        <taxon>Agaricomycetes</taxon>
        <taxon>Polyporales</taxon>
        <taxon>Polyporaceae</taxon>
        <taxon>Ganoderma</taxon>
    </lineage>
</organism>
<protein>
    <recommendedName>
        <fullName evidence="1">Methyltransferase domain-containing protein</fullName>
    </recommendedName>
</protein>
<proteinExistence type="predicted"/>
<keyword evidence="3" id="KW-1185">Reference proteome</keyword>
<dbReference type="Pfam" id="PF13847">
    <property type="entry name" value="Methyltransf_31"/>
    <property type="match status" value="1"/>
</dbReference>
<dbReference type="PANTHER" id="PTHR43591">
    <property type="entry name" value="METHYLTRANSFERASE"/>
    <property type="match status" value="1"/>
</dbReference>
<dbReference type="EMBL" id="AYKW01000069">
    <property type="protein sequence ID" value="PIL22678.1"/>
    <property type="molecule type" value="Genomic_DNA"/>
</dbReference>
<gene>
    <name evidence="2" type="ORF">GSI_15371</name>
</gene>
<accession>A0A2G8RMY6</accession>
<dbReference type="SUPFAM" id="SSF53335">
    <property type="entry name" value="S-adenosyl-L-methionine-dependent methyltransferases"/>
    <property type="match status" value="1"/>
</dbReference>
<feature type="domain" description="Methyltransferase" evidence="1">
    <location>
        <begin position="38"/>
        <end position="166"/>
    </location>
</feature>
<reference evidence="2 3" key="1">
    <citation type="journal article" date="2015" name="Sci. Rep.">
        <title>Chromosome-level genome map provides insights into diverse defense mechanisms in the medicinal fungus Ganoderma sinense.</title>
        <authorList>
            <person name="Zhu Y."/>
            <person name="Xu J."/>
            <person name="Sun C."/>
            <person name="Zhou S."/>
            <person name="Xu H."/>
            <person name="Nelson D.R."/>
            <person name="Qian J."/>
            <person name="Song J."/>
            <person name="Luo H."/>
            <person name="Xiang L."/>
            <person name="Li Y."/>
            <person name="Xu Z."/>
            <person name="Ji A."/>
            <person name="Wang L."/>
            <person name="Lu S."/>
            <person name="Hayward A."/>
            <person name="Sun W."/>
            <person name="Li X."/>
            <person name="Schwartz D.C."/>
            <person name="Wang Y."/>
            <person name="Chen S."/>
        </authorList>
    </citation>
    <scope>NUCLEOTIDE SEQUENCE [LARGE SCALE GENOMIC DNA]</scope>
    <source>
        <strain evidence="2 3">ZZ0214-1</strain>
    </source>
</reference>
<dbReference type="PANTHER" id="PTHR43591:SF24">
    <property type="entry name" value="2-METHOXY-6-POLYPRENYL-1,4-BENZOQUINOL METHYLASE, MITOCHONDRIAL"/>
    <property type="match status" value="1"/>
</dbReference>
<dbReference type="STRING" id="1077348.A0A2G8RMY6"/>
<evidence type="ECO:0000313" key="3">
    <source>
        <dbReference type="Proteomes" id="UP000230002"/>
    </source>
</evidence>
<dbReference type="InterPro" id="IPR029063">
    <property type="entry name" value="SAM-dependent_MTases_sf"/>
</dbReference>
<name>A0A2G8RMY6_9APHY</name>
<dbReference type="InterPro" id="IPR025714">
    <property type="entry name" value="Methyltranfer_dom"/>
</dbReference>
<dbReference type="Proteomes" id="UP000230002">
    <property type="component" value="Unassembled WGS sequence"/>
</dbReference>
<dbReference type="CDD" id="cd02440">
    <property type="entry name" value="AdoMet_MTases"/>
    <property type="match status" value="1"/>
</dbReference>
<evidence type="ECO:0000259" key="1">
    <source>
        <dbReference type="Pfam" id="PF13847"/>
    </source>
</evidence>
<sequence>MSQESGHVYTHGHHESVLRSHSWRTAQNSAAYLLPYLKPNMTILDVGCGPGTISTDLAKTYVPEGHVTGLDVPDIMDKARAHAASEGVTNVTFTPGDALHLPFPDASFEVVHAHQVLQHVADPVQMLREMRRVAKPGGIVATRENDMSGMVWYPEIEGMKEWLQGYMQVARANGGEPDAGRRLHVWAKEAGFPAESLTLSVGTWCFYTPEERAWWGGLWADRSVSSNFASTALKNGIYTQEGLQKIAETWRRWTSDENGWCTLIHGELIARV</sequence>
<evidence type="ECO:0000313" key="2">
    <source>
        <dbReference type="EMBL" id="PIL22678.1"/>
    </source>
</evidence>
<dbReference type="OrthoDB" id="10017101at2759"/>
<dbReference type="AlphaFoldDB" id="A0A2G8RMY6"/>
<comment type="caution">
    <text evidence="2">The sequence shown here is derived from an EMBL/GenBank/DDBJ whole genome shotgun (WGS) entry which is preliminary data.</text>
</comment>
<dbReference type="Gene3D" id="3.40.50.150">
    <property type="entry name" value="Vaccinia Virus protein VP39"/>
    <property type="match status" value="1"/>
</dbReference>